<sequence>MKIRIKVGIIDDDPLYALELEVLLRALNYKVVVVEPSEVNTIVETVVRKKVDIVLSDIFFTKRPVGLSLAKEFMKRDIPYVLYTADDQPGVFDVAQRMRPYGYLVRPFNKKTIDRTIKLAMIHRANTRAAALAPLPFSAKNSKGDLVRSDYNEVQAIEAEGNYCFFILGERKLSVYSSMVKLTNQLPKGMFIRVHRRYLVAGNMIKSVNPAKGEVIVGDIAYPIGAKYKKDLLEFMQ</sequence>
<dbReference type="GO" id="GO:0000160">
    <property type="term" value="P:phosphorelay signal transduction system"/>
    <property type="evidence" value="ECO:0007669"/>
    <property type="project" value="InterPro"/>
</dbReference>
<evidence type="ECO:0000259" key="3">
    <source>
        <dbReference type="PROSITE" id="PS50930"/>
    </source>
</evidence>
<feature type="domain" description="Response regulatory" evidence="2">
    <location>
        <begin position="6"/>
        <end position="121"/>
    </location>
</feature>
<dbReference type="InterPro" id="IPR011006">
    <property type="entry name" value="CheY-like_superfamily"/>
</dbReference>
<accession>A0A5C7F1E2</accession>
<dbReference type="Pfam" id="PF04397">
    <property type="entry name" value="LytTR"/>
    <property type="match status" value="1"/>
</dbReference>
<dbReference type="Proteomes" id="UP000321907">
    <property type="component" value="Unassembled WGS sequence"/>
</dbReference>
<proteinExistence type="predicted"/>
<evidence type="ECO:0000313" key="5">
    <source>
        <dbReference type="Proteomes" id="UP000321907"/>
    </source>
</evidence>
<dbReference type="SUPFAM" id="SSF52172">
    <property type="entry name" value="CheY-like"/>
    <property type="match status" value="1"/>
</dbReference>
<feature type="modified residue" description="4-aspartylphosphate" evidence="1">
    <location>
        <position position="57"/>
    </location>
</feature>
<keyword evidence="1" id="KW-0597">Phosphoprotein</keyword>
<evidence type="ECO:0000259" key="2">
    <source>
        <dbReference type="PROSITE" id="PS50110"/>
    </source>
</evidence>
<dbReference type="InterPro" id="IPR001789">
    <property type="entry name" value="Sig_transdc_resp-reg_receiver"/>
</dbReference>
<dbReference type="InterPro" id="IPR007492">
    <property type="entry name" value="LytTR_DNA-bd_dom"/>
</dbReference>
<feature type="domain" description="HTH LytTR-type" evidence="3">
    <location>
        <begin position="150"/>
        <end position="237"/>
    </location>
</feature>
<name>A0A5C7F1E2_9BACT</name>
<dbReference type="PROSITE" id="PS50930">
    <property type="entry name" value="HTH_LYTTR"/>
    <property type="match status" value="1"/>
</dbReference>
<keyword evidence="5" id="KW-1185">Reference proteome</keyword>
<evidence type="ECO:0000313" key="4">
    <source>
        <dbReference type="EMBL" id="TXF83552.1"/>
    </source>
</evidence>
<dbReference type="OrthoDB" id="1646880at2"/>
<dbReference type="SMART" id="SM00850">
    <property type="entry name" value="LytTR"/>
    <property type="match status" value="1"/>
</dbReference>
<evidence type="ECO:0000256" key="1">
    <source>
        <dbReference type="PROSITE-ProRule" id="PRU00169"/>
    </source>
</evidence>
<dbReference type="Pfam" id="PF00072">
    <property type="entry name" value="Response_reg"/>
    <property type="match status" value="1"/>
</dbReference>
<dbReference type="AlphaFoldDB" id="A0A5C7F1E2"/>
<dbReference type="PROSITE" id="PS50110">
    <property type="entry name" value="RESPONSE_REGULATORY"/>
    <property type="match status" value="1"/>
</dbReference>
<gene>
    <name evidence="4" type="ORF">FUA23_21580</name>
</gene>
<dbReference type="SMART" id="SM00448">
    <property type="entry name" value="REC"/>
    <property type="match status" value="1"/>
</dbReference>
<dbReference type="Gene3D" id="2.40.50.1020">
    <property type="entry name" value="LytTr DNA-binding domain"/>
    <property type="match status" value="1"/>
</dbReference>
<dbReference type="Gene3D" id="3.40.50.2300">
    <property type="match status" value="1"/>
</dbReference>
<comment type="caution">
    <text evidence="4">The sequence shown here is derived from an EMBL/GenBank/DDBJ whole genome shotgun (WGS) entry which is preliminary data.</text>
</comment>
<organism evidence="4 5">
    <name type="scientific">Neolewinella aurantiaca</name>
    <dbReference type="NCBI Taxonomy" id="2602767"/>
    <lineage>
        <taxon>Bacteria</taxon>
        <taxon>Pseudomonadati</taxon>
        <taxon>Bacteroidota</taxon>
        <taxon>Saprospiria</taxon>
        <taxon>Saprospirales</taxon>
        <taxon>Lewinellaceae</taxon>
        <taxon>Neolewinella</taxon>
    </lineage>
</organism>
<dbReference type="GO" id="GO:0003677">
    <property type="term" value="F:DNA binding"/>
    <property type="evidence" value="ECO:0007669"/>
    <property type="project" value="InterPro"/>
</dbReference>
<dbReference type="RefSeq" id="WP_147932859.1">
    <property type="nucleotide sequence ID" value="NZ_VOXD01000059.1"/>
</dbReference>
<reference evidence="4 5" key="1">
    <citation type="submission" date="2019-08" db="EMBL/GenBank/DDBJ databases">
        <title>Lewinella sp. strain SSH13 Genome sequencing and assembly.</title>
        <authorList>
            <person name="Kim I."/>
        </authorList>
    </citation>
    <scope>NUCLEOTIDE SEQUENCE [LARGE SCALE GENOMIC DNA]</scope>
    <source>
        <strain evidence="4 5">SSH13</strain>
    </source>
</reference>
<protein>
    <submittedName>
        <fullName evidence="4">Response regulator</fullName>
    </submittedName>
</protein>
<dbReference type="EMBL" id="VOXD01000059">
    <property type="protein sequence ID" value="TXF83552.1"/>
    <property type="molecule type" value="Genomic_DNA"/>
</dbReference>